<protein>
    <submittedName>
        <fullName evidence="2">MBL fold metallo-hydrolase</fullName>
    </submittedName>
</protein>
<evidence type="ECO:0000259" key="1">
    <source>
        <dbReference type="SMART" id="SM00849"/>
    </source>
</evidence>
<sequence length="264" mass="29619">MAISLFNNGQHACLLFNDLVDDNDDHAVQANQFLIVNGGEGALIDPAGNMTYNALVMAMQQYFPARQLRYILASHADPDIVASLNKWMITTECKLVVSKLWSRFVPHFCTAGNTAGRIISVPDSGMNIRLGNATIKAVPAHFLHAEGNFHFFDPLARLLFSGDVGASMVEHDAVTEPVSGVSEFLSHLKTMEGFHRRYMVGNKACRLWVQMIRPLVRSRQIQCIVPQHGRMLAGQETLEAFLDWFEELRCGLDWFEQSHYAIPE</sequence>
<organism evidence="2 3">
    <name type="scientific">Parachitinimonas caeni</name>
    <dbReference type="NCBI Taxonomy" id="3031301"/>
    <lineage>
        <taxon>Bacteria</taxon>
        <taxon>Pseudomonadati</taxon>
        <taxon>Pseudomonadota</taxon>
        <taxon>Betaproteobacteria</taxon>
        <taxon>Neisseriales</taxon>
        <taxon>Chitinibacteraceae</taxon>
        <taxon>Parachitinimonas</taxon>
    </lineage>
</organism>
<gene>
    <name evidence="2" type="ORF">PZA18_17540</name>
</gene>
<proteinExistence type="predicted"/>
<feature type="domain" description="Metallo-beta-lactamase" evidence="1">
    <location>
        <begin position="29"/>
        <end position="228"/>
    </location>
</feature>
<dbReference type="InterPro" id="IPR001279">
    <property type="entry name" value="Metallo-B-lactamas"/>
</dbReference>
<dbReference type="SMART" id="SM00849">
    <property type="entry name" value="Lactamase_B"/>
    <property type="match status" value="1"/>
</dbReference>
<dbReference type="SUPFAM" id="SSF56281">
    <property type="entry name" value="Metallo-hydrolase/oxidoreductase"/>
    <property type="match status" value="1"/>
</dbReference>
<evidence type="ECO:0000313" key="2">
    <source>
        <dbReference type="EMBL" id="MDK2125860.1"/>
    </source>
</evidence>
<dbReference type="PANTHER" id="PTHR43041">
    <property type="entry name" value="HYDROLASE, METALLO-BETA-LACTAMASE SUPERFAMILY"/>
    <property type="match status" value="1"/>
</dbReference>
<keyword evidence="3" id="KW-1185">Reference proteome</keyword>
<dbReference type="EMBL" id="JARRAF010000025">
    <property type="protein sequence ID" value="MDK2125860.1"/>
    <property type="molecule type" value="Genomic_DNA"/>
</dbReference>
<accession>A0ABT7E382</accession>
<dbReference type="InterPro" id="IPR045761">
    <property type="entry name" value="ODP_dom"/>
</dbReference>
<evidence type="ECO:0000313" key="3">
    <source>
        <dbReference type="Proteomes" id="UP001172778"/>
    </source>
</evidence>
<dbReference type="Pfam" id="PF19583">
    <property type="entry name" value="ODP"/>
    <property type="match status" value="1"/>
</dbReference>
<dbReference type="Gene3D" id="3.60.15.10">
    <property type="entry name" value="Ribonuclease Z/Hydroxyacylglutathione hydrolase-like"/>
    <property type="match status" value="1"/>
</dbReference>
<name>A0ABT7E382_9NEIS</name>
<dbReference type="RefSeq" id="WP_284102172.1">
    <property type="nucleotide sequence ID" value="NZ_JARRAF010000025.1"/>
</dbReference>
<dbReference type="InterPro" id="IPR036866">
    <property type="entry name" value="RibonucZ/Hydroxyglut_hydro"/>
</dbReference>
<reference evidence="2" key="1">
    <citation type="submission" date="2023-03" db="EMBL/GenBank/DDBJ databases">
        <title>Chitinimonas shenzhenensis gen. nov., sp. nov., a novel member of family Burkholderiaceae isolated from activated sludge collected in Shen Zhen, China.</title>
        <authorList>
            <person name="Wang X."/>
        </authorList>
    </citation>
    <scope>NUCLEOTIDE SEQUENCE</scope>
    <source>
        <strain evidence="2">DQS-5</strain>
    </source>
</reference>
<dbReference type="PANTHER" id="PTHR43041:SF1">
    <property type="entry name" value="METALLO-BETA-LACTAMASE DOMAIN-CONTAINING PROTEIN"/>
    <property type="match status" value="1"/>
</dbReference>
<dbReference type="Proteomes" id="UP001172778">
    <property type="component" value="Unassembled WGS sequence"/>
</dbReference>
<comment type="caution">
    <text evidence="2">The sequence shown here is derived from an EMBL/GenBank/DDBJ whole genome shotgun (WGS) entry which is preliminary data.</text>
</comment>